<dbReference type="InterPro" id="IPR002698">
    <property type="entry name" value="FTHF_cligase"/>
</dbReference>
<reference evidence="5 6" key="1">
    <citation type="submission" date="2020-08" db="EMBL/GenBank/DDBJ databases">
        <title>Genome public.</title>
        <authorList>
            <person name="Liu C."/>
            <person name="Sun Q."/>
        </authorList>
    </citation>
    <scope>NUCLEOTIDE SEQUENCE [LARGE SCALE GENOMIC DNA]</scope>
    <source>
        <strain evidence="5 6">NSJ-71</strain>
    </source>
</reference>
<comment type="caution">
    <text evidence="5">The sequence shown here is derived from an EMBL/GenBank/DDBJ whole genome shotgun (WGS) entry which is preliminary data.</text>
</comment>
<dbReference type="GO" id="GO:0030272">
    <property type="term" value="F:5-formyltetrahydrofolate cyclo-ligase activity"/>
    <property type="evidence" value="ECO:0007669"/>
    <property type="project" value="UniProtKB-EC"/>
</dbReference>
<dbReference type="InterPro" id="IPR037171">
    <property type="entry name" value="NagB/RpiA_transferase-like"/>
</dbReference>
<evidence type="ECO:0000313" key="5">
    <source>
        <dbReference type="EMBL" id="MBC5727125.1"/>
    </source>
</evidence>
<gene>
    <name evidence="5" type="ORF">H8R91_01015</name>
</gene>
<dbReference type="PANTHER" id="PTHR23407">
    <property type="entry name" value="ATPASE INHIBITOR/5-FORMYLTETRAHYDROFOLATE CYCLO-LIGASE"/>
    <property type="match status" value="1"/>
</dbReference>
<organism evidence="5 6">
    <name type="scientific">Ruminococcus intestinalis</name>
    <dbReference type="NCBI Taxonomy" id="2763066"/>
    <lineage>
        <taxon>Bacteria</taxon>
        <taxon>Bacillati</taxon>
        <taxon>Bacillota</taxon>
        <taxon>Clostridia</taxon>
        <taxon>Eubacteriales</taxon>
        <taxon>Oscillospiraceae</taxon>
        <taxon>Ruminococcus</taxon>
    </lineage>
</organism>
<keyword evidence="4" id="KW-0479">Metal-binding</keyword>
<protein>
    <recommendedName>
        <fullName evidence="4">5-formyltetrahydrofolate cyclo-ligase</fullName>
        <ecNumber evidence="4">6.3.3.2</ecNumber>
    </recommendedName>
</protein>
<sequence>MPIINIKEQKNSLRAKHKKIRTACPKEIRAALDKTLFEKFVDLKEYKECSILFAFVSMPIEINTYPILEKAIADEKILALPKCRQSEPVMDFYKVTSLSQLIEGKYSIMEPDTEVCGKITDYSNGLCLVPGLSFDLYGYRLGFGKGYYDRFLEQFGGTTAGLCYSRCIEQKLPHGIYDKAVDIIITEKFTNDTRNVFEKGMV</sequence>
<evidence type="ECO:0000313" key="6">
    <source>
        <dbReference type="Proteomes" id="UP000636755"/>
    </source>
</evidence>
<evidence type="ECO:0000256" key="3">
    <source>
        <dbReference type="ARBA" id="ARBA00022840"/>
    </source>
</evidence>
<dbReference type="EC" id="6.3.3.2" evidence="4"/>
<keyword evidence="2 4" id="KW-0547">Nucleotide-binding</keyword>
<comment type="catalytic activity">
    <reaction evidence="4">
        <text>(6S)-5-formyl-5,6,7,8-tetrahydrofolate + ATP = (6R)-5,10-methenyltetrahydrofolate + ADP + phosphate</text>
        <dbReference type="Rhea" id="RHEA:10488"/>
        <dbReference type="ChEBI" id="CHEBI:30616"/>
        <dbReference type="ChEBI" id="CHEBI:43474"/>
        <dbReference type="ChEBI" id="CHEBI:57455"/>
        <dbReference type="ChEBI" id="CHEBI:57457"/>
        <dbReference type="ChEBI" id="CHEBI:456216"/>
        <dbReference type="EC" id="6.3.3.2"/>
    </reaction>
</comment>
<keyword evidence="6" id="KW-1185">Reference proteome</keyword>
<dbReference type="Pfam" id="PF01812">
    <property type="entry name" value="5-FTHF_cyc-lig"/>
    <property type="match status" value="1"/>
</dbReference>
<dbReference type="InterPro" id="IPR024185">
    <property type="entry name" value="FTHF_cligase-like_sf"/>
</dbReference>
<comment type="similarity">
    <text evidence="1 4">Belongs to the 5-formyltetrahydrofolate cyclo-ligase family.</text>
</comment>
<dbReference type="Gene3D" id="3.40.50.10420">
    <property type="entry name" value="NagB/RpiA/CoA transferase-like"/>
    <property type="match status" value="1"/>
</dbReference>
<dbReference type="EMBL" id="JACOPS010000001">
    <property type="protein sequence ID" value="MBC5727125.1"/>
    <property type="molecule type" value="Genomic_DNA"/>
</dbReference>
<keyword evidence="5" id="KW-0436">Ligase</keyword>
<keyword evidence="4" id="KW-0460">Magnesium</keyword>
<evidence type="ECO:0000256" key="1">
    <source>
        <dbReference type="ARBA" id="ARBA00010638"/>
    </source>
</evidence>
<comment type="cofactor">
    <cofactor evidence="4">
        <name>Mg(2+)</name>
        <dbReference type="ChEBI" id="CHEBI:18420"/>
    </cofactor>
</comment>
<dbReference type="PIRSF" id="PIRSF006806">
    <property type="entry name" value="FTHF_cligase"/>
    <property type="match status" value="1"/>
</dbReference>
<proteinExistence type="inferred from homology"/>
<dbReference type="Proteomes" id="UP000636755">
    <property type="component" value="Unassembled WGS sequence"/>
</dbReference>
<evidence type="ECO:0000256" key="2">
    <source>
        <dbReference type="ARBA" id="ARBA00022741"/>
    </source>
</evidence>
<dbReference type="PANTHER" id="PTHR23407:SF1">
    <property type="entry name" value="5-FORMYLTETRAHYDROFOLATE CYCLO-LIGASE"/>
    <property type="match status" value="1"/>
</dbReference>
<dbReference type="NCBIfam" id="TIGR02727">
    <property type="entry name" value="MTHFS_bact"/>
    <property type="match status" value="1"/>
</dbReference>
<name>A0ABR7HI22_9FIRM</name>
<dbReference type="RefSeq" id="WP_186934528.1">
    <property type="nucleotide sequence ID" value="NZ_JACOPS010000001.1"/>
</dbReference>
<dbReference type="SUPFAM" id="SSF100950">
    <property type="entry name" value="NagB/RpiA/CoA transferase-like"/>
    <property type="match status" value="1"/>
</dbReference>
<evidence type="ECO:0000256" key="4">
    <source>
        <dbReference type="RuleBase" id="RU361279"/>
    </source>
</evidence>
<keyword evidence="3 4" id="KW-0067">ATP-binding</keyword>
<accession>A0ABR7HI22</accession>